<dbReference type="EMBL" id="AFHG01000029">
    <property type="protein sequence ID" value="EGK73338.1"/>
    <property type="molecule type" value="Genomic_DNA"/>
</dbReference>
<evidence type="ECO:0000313" key="2">
    <source>
        <dbReference type="Proteomes" id="UP000005019"/>
    </source>
</evidence>
<evidence type="ECO:0000313" key="1">
    <source>
        <dbReference type="EMBL" id="EGK73338.1"/>
    </source>
</evidence>
<accession>F5R880</accession>
<reference evidence="1 2" key="1">
    <citation type="journal article" date="2011" name="J. Bacteriol.">
        <title>Genome sequence of Methyloversatilis universalis FAM5T, a methylotrophic representative of the order Rhodocyclales.</title>
        <authorList>
            <person name="Kittichotirat W."/>
            <person name="Good N.M."/>
            <person name="Hall R."/>
            <person name="Bringel F."/>
            <person name="Lajus A."/>
            <person name="Medigue C."/>
            <person name="Smalley N.E."/>
            <person name="Beck D."/>
            <person name="Bumgarner R."/>
            <person name="Vuilleumier S."/>
            <person name="Kalyuzhnaya M.G."/>
        </authorList>
    </citation>
    <scope>NUCLEOTIDE SEQUENCE [LARGE SCALE GENOMIC DNA]</scope>
    <source>
        <strain evidence="2">ATCC BAA-1314 / JCM 13912 / FAM5</strain>
    </source>
</reference>
<protein>
    <submittedName>
        <fullName evidence="1">Uncharacterized protein</fullName>
    </submittedName>
</protein>
<proteinExistence type="predicted"/>
<dbReference type="AlphaFoldDB" id="F5R880"/>
<organism evidence="1 2">
    <name type="scientific">Methyloversatilis universalis (strain ATCC BAA-1314 / DSM 25237 / JCM 13912 / CCUG 52030 / FAM5)</name>
    <dbReference type="NCBI Taxonomy" id="1000565"/>
    <lineage>
        <taxon>Bacteria</taxon>
        <taxon>Pseudomonadati</taxon>
        <taxon>Pseudomonadota</taxon>
        <taxon>Betaproteobacteria</taxon>
        <taxon>Nitrosomonadales</taxon>
        <taxon>Sterolibacteriaceae</taxon>
        <taxon>Methyloversatilis</taxon>
    </lineage>
</organism>
<dbReference type="RefSeq" id="WP_008058520.1">
    <property type="nucleotide sequence ID" value="NZ_AFHG01000029.1"/>
</dbReference>
<dbReference type="OrthoDB" id="9181883at2"/>
<dbReference type="eggNOG" id="ENOG502ZVU2">
    <property type="taxonomic scope" value="Bacteria"/>
</dbReference>
<dbReference type="STRING" id="1000565.METUNv1_00516"/>
<keyword evidence="2" id="KW-1185">Reference proteome</keyword>
<sequence length="68" mass="7735">MPSTRDPRQVLKEARQIAHDHGCFVSEKKEGNGTTYLLYRKTEPPTYVGKRSSIQGLHSMVCKACNFH</sequence>
<comment type="caution">
    <text evidence="1">The sequence shown here is derived from an EMBL/GenBank/DDBJ whole genome shotgun (WGS) entry which is preliminary data.</text>
</comment>
<dbReference type="Proteomes" id="UP000005019">
    <property type="component" value="Unassembled WGS sequence"/>
</dbReference>
<name>F5R880_METUF</name>
<gene>
    <name evidence="1" type="ORF">METUNv1_00516</name>
</gene>